<gene>
    <name evidence="9" type="ORF">RCOM_1689100</name>
</gene>
<dbReference type="SMART" id="SM00774">
    <property type="entry name" value="WRKY"/>
    <property type="match status" value="1"/>
</dbReference>
<dbReference type="InterPro" id="IPR044810">
    <property type="entry name" value="WRKY_plant"/>
</dbReference>
<dbReference type="InterPro" id="IPR036576">
    <property type="entry name" value="WRKY_dom_sf"/>
</dbReference>
<evidence type="ECO:0000313" key="9">
    <source>
        <dbReference type="EMBL" id="EEF51249.1"/>
    </source>
</evidence>
<dbReference type="OMA" id="THGCLLS"/>
<dbReference type="OrthoDB" id="1077642at2759"/>
<dbReference type="SUPFAM" id="SSF118290">
    <property type="entry name" value="WRKY DNA-binding domain"/>
    <property type="match status" value="1"/>
</dbReference>
<comment type="subcellular location">
    <subcellularLocation>
        <location evidence="1">Nucleus</location>
    </subcellularLocation>
</comment>
<dbReference type="InterPro" id="IPR003657">
    <property type="entry name" value="WRKY_dom"/>
</dbReference>
<dbReference type="EMBL" id="EQ973774">
    <property type="protein sequence ID" value="EEF51249.1"/>
    <property type="molecule type" value="Genomic_DNA"/>
</dbReference>
<dbReference type="PROSITE" id="PS50811">
    <property type="entry name" value="WRKY"/>
    <property type="match status" value="1"/>
</dbReference>
<organism evidence="9 10">
    <name type="scientific">Ricinus communis</name>
    <name type="common">Castor bean</name>
    <dbReference type="NCBI Taxonomy" id="3988"/>
    <lineage>
        <taxon>Eukaryota</taxon>
        <taxon>Viridiplantae</taxon>
        <taxon>Streptophyta</taxon>
        <taxon>Embryophyta</taxon>
        <taxon>Tracheophyta</taxon>
        <taxon>Spermatophyta</taxon>
        <taxon>Magnoliopsida</taxon>
        <taxon>eudicotyledons</taxon>
        <taxon>Gunneridae</taxon>
        <taxon>Pentapetalae</taxon>
        <taxon>rosids</taxon>
        <taxon>fabids</taxon>
        <taxon>Malpighiales</taxon>
        <taxon>Euphorbiaceae</taxon>
        <taxon>Acalyphoideae</taxon>
        <taxon>Acalypheae</taxon>
        <taxon>Ricinus</taxon>
    </lineage>
</organism>
<dbReference type="AlphaFoldDB" id="B9RCH8"/>
<dbReference type="GO" id="GO:0005634">
    <property type="term" value="C:nucleus"/>
    <property type="evidence" value="ECO:0000318"/>
    <property type="project" value="GO_Central"/>
</dbReference>
<dbReference type="Pfam" id="PF03106">
    <property type="entry name" value="WRKY"/>
    <property type="match status" value="1"/>
</dbReference>
<keyword evidence="2" id="KW-0805">Transcription regulation</keyword>
<name>B9RCH8_RICCO</name>
<dbReference type="InParanoid" id="B9RCH8"/>
<dbReference type="STRING" id="3988.B9RCH8"/>
<dbReference type="FunFam" id="2.20.25.80:FF:000007">
    <property type="entry name" value="WRKY transcription factor 22"/>
    <property type="match status" value="1"/>
</dbReference>
<feature type="compositionally biased region" description="Polar residues" evidence="7">
    <location>
        <begin position="223"/>
        <end position="247"/>
    </location>
</feature>
<proteinExistence type="inferred from homology"/>
<dbReference type="Proteomes" id="UP000008311">
    <property type="component" value="Unassembled WGS sequence"/>
</dbReference>
<evidence type="ECO:0000256" key="4">
    <source>
        <dbReference type="ARBA" id="ARBA00023163"/>
    </source>
</evidence>
<reference evidence="10" key="1">
    <citation type="journal article" date="2010" name="Nat. Biotechnol.">
        <title>Draft genome sequence of the oilseed species Ricinus communis.</title>
        <authorList>
            <person name="Chan A.P."/>
            <person name="Crabtree J."/>
            <person name="Zhao Q."/>
            <person name="Lorenzi H."/>
            <person name="Orvis J."/>
            <person name="Puiu D."/>
            <person name="Melake-Berhan A."/>
            <person name="Jones K.M."/>
            <person name="Redman J."/>
            <person name="Chen G."/>
            <person name="Cahoon E.B."/>
            <person name="Gedil M."/>
            <person name="Stanke M."/>
            <person name="Haas B.J."/>
            <person name="Wortman J.R."/>
            <person name="Fraser-Liggett C.M."/>
            <person name="Ravel J."/>
            <person name="Rabinowicz P.D."/>
        </authorList>
    </citation>
    <scope>NUCLEOTIDE SEQUENCE [LARGE SCALE GENOMIC DNA]</scope>
    <source>
        <strain evidence="10">cv. Hale</strain>
    </source>
</reference>
<keyword evidence="3" id="KW-0238">DNA-binding</keyword>
<sequence length="334" mass="37451">MGEFTFMEDWDLEAVVRGCSTNEAFADIMINNNPPSVLSPLSTLDQDDRQELLSSPDFFEFATKDFDYGVEKETYKPLLFYPNQQALSPQSILSPTSSMSIPSYDGQEPEKLQKKHLFSESDAPVSCSDDATPLASKSKRCRKSAQNRVVKHVTADGLSSDMWAWRKYGQKPIKGSPYPRSYYRCSSLKGCLARKQVERSSSDPSIFIITYTAEHSHAHPTRRNSLAGSTRIKSSMAKQANKSSEPNKPTIKGECLDTVLPSSITPLSMASTNEDEMVQHVRLKNEEAEEERILEDSISNQEIVMPDIIFSDELFPSLEDFEGLFLDQFSATVP</sequence>
<dbReference type="PANTHER" id="PTHR32096:SF127">
    <property type="entry name" value="WRKY DOMAIN-CONTAINING PROTEIN"/>
    <property type="match status" value="1"/>
</dbReference>
<keyword evidence="10" id="KW-1185">Reference proteome</keyword>
<dbReference type="eggNOG" id="ENOG502RZFX">
    <property type="taxonomic scope" value="Eukaryota"/>
</dbReference>
<feature type="domain" description="WRKY" evidence="8">
    <location>
        <begin position="154"/>
        <end position="220"/>
    </location>
</feature>
<evidence type="ECO:0000256" key="1">
    <source>
        <dbReference type="ARBA" id="ARBA00004123"/>
    </source>
</evidence>
<dbReference type="GO" id="GO:0003700">
    <property type="term" value="F:DNA-binding transcription factor activity"/>
    <property type="evidence" value="ECO:0000318"/>
    <property type="project" value="GO_Central"/>
</dbReference>
<protein>
    <submittedName>
        <fullName evidence="9">WRKY transcription factor, putative</fullName>
    </submittedName>
</protein>
<dbReference type="Gene3D" id="2.20.25.80">
    <property type="entry name" value="WRKY domain"/>
    <property type="match status" value="1"/>
</dbReference>
<evidence type="ECO:0000259" key="8">
    <source>
        <dbReference type="PROSITE" id="PS50811"/>
    </source>
</evidence>
<comment type="similarity">
    <text evidence="6">Belongs to the WRKY group II-e family.</text>
</comment>
<evidence type="ECO:0000256" key="7">
    <source>
        <dbReference type="SAM" id="MobiDB-lite"/>
    </source>
</evidence>
<dbReference type="GO" id="GO:0000976">
    <property type="term" value="F:transcription cis-regulatory region binding"/>
    <property type="evidence" value="ECO:0000318"/>
    <property type="project" value="GO_Central"/>
</dbReference>
<evidence type="ECO:0000256" key="6">
    <source>
        <dbReference type="ARBA" id="ARBA00060761"/>
    </source>
</evidence>
<evidence type="ECO:0000256" key="3">
    <source>
        <dbReference type="ARBA" id="ARBA00023125"/>
    </source>
</evidence>
<dbReference type="KEGG" id="rcu:8287437"/>
<keyword evidence="4" id="KW-0804">Transcription</keyword>
<evidence type="ECO:0000256" key="5">
    <source>
        <dbReference type="ARBA" id="ARBA00023242"/>
    </source>
</evidence>
<evidence type="ECO:0000256" key="2">
    <source>
        <dbReference type="ARBA" id="ARBA00023015"/>
    </source>
</evidence>
<feature type="region of interest" description="Disordered" evidence="7">
    <location>
        <begin position="218"/>
        <end position="252"/>
    </location>
</feature>
<dbReference type="PANTHER" id="PTHR32096">
    <property type="entry name" value="WRKY TRANSCRIPTION FACTOR 30-RELATED-RELATED"/>
    <property type="match status" value="1"/>
</dbReference>
<accession>B9RCH8</accession>
<evidence type="ECO:0000313" key="10">
    <source>
        <dbReference type="Proteomes" id="UP000008311"/>
    </source>
</evidence>
<keyword evidence="5" id="KW-0539">Nucleus</keyword>